<gene>
    <name evidence="2" type="ORF">Q9K01_09420</name>
</gene>
<feature type="chain" id="PRO_5046509716" evidence="1">
    <location>
        <begin position="23"/>
        <end position="214"/>
    </location>
</feature>
<keyword evidence="1" id="KW-0732">Signal</keyword>
<sequence>MRPRILLGLGALLAITGSAALASTMASDWTIGPHIRGKNYSVGMPLQPAPTRNGWAFAFPYPDRSAGHVHYVTYDPGSLAGKSRIVVHYRVDAAPGTRFVPQEHPELPGTVSMVIQQRGDNWKAKGRFEHYRWYSPAAKVQEIRPGEHQMTLSLDDPAWISVYGRPASENTRAYREALTNSARLGLVFGSTAARGHGVYATAPAGFELVSIRVE</sequence>
<dbReference type="Proteomes" id="UP001235664">
    <property type="component" value="Unassembled WGS sequence"/>
</dbReference>
<proteinExistence type="predicted"/>
<feature type="signal peptide" evidence="1">
    <location>
        <begin position="1"/>
        <end position="22"/>
    </location>
</feature>
<comment type="caution">
    <text evidence="2">The sequence shown here is derived from an EMBL/GenBank/DDBJ whole genome shotgun (WGS) entry which is preliminary data.</text>
</comment>
<accession>A0ABT9H941</accession>
<dbReference type="EMBL" id="JAVAIL010000003">
    <property type="protein sequence ID" value="MDP4539842.1"/>
    <property type="molecule type" value="Genomic_DNA"/>
</dbReference>
<dbReference type="RefSeq" id="WP_305929994.1">
    <property type="nucleotide sequence ID" value="NZ_JAVAIL010000003.1"/>
</dbReference>
<evidence type="ECO:0000313" key="3">
    <source>
        <dbReference type="Proteomes" id="UP001235664"/>
    </source>
</evidence>
<reference evidence="2 3" key="1">
    <citation type="submission" date="2023-08" db="EMBL/GenBank/DDBJ databases">
        <title>genomic of DY56.</title>
        <authorList>
            <person name="Wang Y."/>
        </authorList>
    </citation>
    <scope>NUCLEOTIDE SEQUENCE [LARGE SCALE GENOMIC DNA]</scope>
    <source>
        <strain evidence="2 3">DY56-A-20</strain>
    </source>
</reference>
<protein>
    <submittedName>
        <fullName evidence="2">Uncharacterized protein</fullName>
    </submittedName>
</protein>
<organism evidence="2 3">
    <name type="scientific">Qipengyuania benthica</name>
    <dbReference type="NCBI Taxonomy" id="3067651"/>
    <lineage>
        <taxon>Bacteria</taxon>
        <taxon>Pseudomonadati</taxon>
        <taxon>Pseudomonadota</taxon>
        <taxon>Alphaproteobacteria</taxon>
        <taxon>Sphingomonadales</taxon>
        <taxon>Erythrobacteraceae</taxon>
        <taxon>Qipengyuania</taxon>
    </lineage>
</organism>
<evidence type="ECO:0000313" key="2">
    <source>
        <dbReference type="EMBL" id="MDP4539842.1"/>
    </source>
</evidence>
<name>A0ABT9H941_9SPHN</name>
<evidence type="ECO:0000256" key="1">
    <source>
        <dbReference type="SAM" id="SignalP"/>
    </source>
</evidence>
<keyword evidence="3" id="KW-1185">Reference proteome</keyword>